<dbReference type="GO" id="GO:0030170">
    <property type="term" value="F:pyridoxal phosphate binding"/>
    <property type="evidence" value="ECO:0007669"/>
    <property type="project" value="InterPro"/>
</dbReference>
<dbReference type="PANTHER" id="PTHR42790:SF19">
    <property type="entry name" value="KYNURENINE_ALPHA-AMINOADIPATE AMINOTRANSFERASE, MITOCHONDRIAL"/>
    <property type="match status" value="1"/>
</dbReference>
<dbReference type="GO" id="GO:1901605">
    <property type="term" value="P:alpha-amino acid metabolic process"/>
    <property type="evidence" value="ECO:0007669"/>
    <property type="project" value="TreeGrafter"/>
</dbReference>
<evidence type="ECO:0000259" key="7">
    <source>
        <dbReference type="Pfam" id="PF00155"/>
    </source>
</evidence>
<comment type="caution">
    <text evidence="8">The sequence shown here is derived from an EMBL/GenBank/DDBJ whole genome shotgun (WGS) entry which is preliminary data.</text>
</comment>
<dbReference type="Gene3D" id="3.90.1150.10">
    <property type="entry name" value="Aspartate Aminotransferase, domain 1"/>
    <property type="match status" value="1"/>
</dbReference>
<evidence type="ECO:0000313" key="9">
    <source>
        <dbReference type="Proteomes" id="UP001196509"/>
    </source>
</evidence>
<dbReference type="InterPro" id="IPR050859">
    <property type="entry name" value="Class-I_PLP-dep_aminotransf"/>
</dbReference>
<protein>
    <submittedName>
        <fullName evidence="8">PLP-dependent aminotransferase family protein</fullName>
    </submittedName>
</protein>
<dbReference type="SUPFAM" id="SSF53383">
    <property type="entry name" value="PLP-dependent transferases"/>
    <property type="match status" value="1"/>
</dbReference>
<name>A0AAE3CZL2_9HYPH</name>
<keyword evidence="9" id="KW-1185">Reference proteome</keyword>
<reference evidence="8" key="1">
    <citation type="submission" date="2021-08" db="EMBL/GenBank/DDBJ databases">
        <title>Hoeflea bacterium WL0058 sp. nov., isolated from the sediment.</title>
        <authorList>
            <person name="Wang L."/>
            <person name="Zhang D."/>
        </authorList>
    </citation>
    <scope>NUCLEOTIDE SEQUENCE</scope>
    <source>
        <strain evidence="8">WL0058</strain>
    </source>
</reference>
<evidence type="ECO:0000256" key="1">
    <source>
        <dbReference type="ARBA" id="ARBA00001933"/>
    </source>
</evidence>
<keyword evidence="6" id="KW-0663">Pyridoxal phosphate</keyword>
<evidence type="ECO:0000313" key="8">
    <source>
        <dbReference type="EMBL" id="MBW8637445.1"/>
    </source>
</evidence>
<comment type="cofactor">
    <cofactor evidence="1">
        <name>pyridoxal 5'-phosphate</name>
        <dbReference type="ChEBI" id="CHEBI:597326"/>
    </cofactor>
</comment>
<comment type="similarity">
    <text evidence="2">Belongs to the class-I pyridoxal-phosphate-dependent aminotransferase family.</text>
</comment>
<dbReference type="FunFam" id="3.40.640.10:FF:000053">
    <property type="entry name" value="Aminotransferase, class I"/>
    <property type="match status" value="1"/>
</dbReference>
<dbReference type="InterPro" id="IPR015421">
    <property type="entry name" value="PyrdxlP-dep_Trfase_major"/>
</dbReference>
<keyword evidence="4 8" id="KW-0032">Aminotransferase</keyword>
<dbReference type="EMBL" id="JAICBX010000002">
    <property type="protein sequence ID" value="MBW8637445.1"/>
    <property type="molecule type" value="Genomic_DNA"/>
</dbReference>
<dbReference type="AlphaFoldDB" id="A0AAE3CZL2"/>
<dbReference type="CDD" id="cd00609">
    <property type="entry name" value="AAT_like"/>
    <property type="match status" value="1"/>
</dbReference>
<evidence type="ECO:0000256" key="2">
    <source>
        <dbReference type="ARBA" id="ARBA00007441"/>
    </source>
</evidence>
<gene>
    <name evidence="8" type="ORF">K1W69_09620</name>
</gene>
<evidence type="ECO:0000256" key="4">
    <source>
        <dbReference type="ARBA" id="ARBA00022576"/>
    </source>
</evidence>
<dbReference type="InterPro" id="IPR015422">
    <property type="entry name" value="PyrdxlP-dep_Trfase_small"/>
</dbReference>
<evidence type="ECO:0000256" key="6">
    <source>
        <dbReference type="ARBA" id="ARBA00022898"/>
    </source>
</evidence>
<dbReference type="InterPro" id="IPR015424">
    <property type="entry name" value="PyrdxlP-dep_Trfase"/>
</dbReference>
<dbReference type="Proteomes" id="UP001196509">
    <property type="component" value="Unassembled WGS sequence"/>
</dbReference>
<feature type="domain" description="Aminotransferase class I/classII large" evidence="7">
    <location>
        <begin position="52"/>
        <end position="379"/>
    </location>
</feature>
<keyword evidence="5" id="KW-0808">Transferase</keyword>
<dbReference type="Gene3D" id="3.40.640.10">
    <property type="entry name" value="Type I PLP-dependent aspartate aminotransferase-like (Major domain)"/>
    <property type="match status" value="1"/>
</dbReference>
<dbReference type="GO" id="GO:0008483">
    <property type="term" value="F:transaminase activity"/>
    <property type="evidence" value="ECO:0007669"/>
    <property type="project" value="UniProtKB-KW"/>
</dbReference>
<accession>A0AAE3CZL2</accession>
<dbReference type="PANTHER" id="PTHR42790">
    <property type="entry name" value="AMINOTRANSFERASE"/>
    <property type="match status" value="1"/>
</dbReference>
<dbReference type="Pfam" id="PF00155">
    <property type="entry name" value="Aminotran_1_2"/>
    <property type="match status" value="1"/>
</dbReference>
<proteinExistence type="inferred from homology"/>
<dbReference type="InterPro" id="IPR004839">
    <property type="entry name" value="Aminotransferase_I/II_large"/>
</dbReference>
<dbReference type="RefSeq" id="WP_220228148.1">
    <property type="nucleotide sequence ID" value="NZ_JAICBX010000002.1"/>
</dbReference>
<evidence type="ECO:0000256" key="5">
    <source>
        <dbReference type="ARBA" id="ARBA00022679"/>
    </source>
</evidence>
<organism evidence="8 9">
    <name type="scientific">Flavimaribacter sediminis</name>
    <dbReference type="NCBI Taxonomy" id="2865987"/>
    <lineage>
        <taxon>Bacteria</taxon>
        <taxon>Pseudomonadati</taxon>
        <taxon>Pseudomonadota</taxon>
        <taxon>Alphaproteobacteria</taxon>
        <taxon>Hyphomicrobiales</taxon>
        <taxon>Rhizobiaceae</taxon>
        <taxon>Flavimaribacter</taxon>
    </lineage>
</organism>
<sequence>MPEYRFADRAEALRQSSRKAESGIIVVNKGKIFPPLLPDISEECQIASKLSAETLQTGPAMGLTELRDSIVEFVAADGVACARNEVLVTNGAKQAIELACRVFLNPGDRVIVSAPTFATGLQIIQSHGAKFLVIPQDDDGMDVAFLEKELASLEARGEPLPKLLFEIVDLNNPTGSTMPEARRRHLIDLAKHYGFVILEDSAYRRMHFEEAPVKALKGFDDSGVVVMLGTFSKNLAPGMRLGWAVGAPDIVQRMAMLKADGGSSPFTQRLVVEMIRRGRMDEQIELVRSAMRDRCALAIAAVRRELPDVQFRTPEGSFYLWIRLPEGLSARDLTARAREEGVGVASGWDWFPNHESDSFLRFAYSGVSESDLEEGIRRLGVAYQSVTAEIADSSR</sequence>
<comment type="subunit">
    <text evidence="3">Homodimer.</text>
</comment>
<evidence type="ECO:0000256" key="3">
    <source>
        <dbReference type="ARBA" id="ARBA00011738"/>
    </source>
</evidence>